<feature type="region of interest" description="Disordered" evidence="1">
    <location>
        <begin position="108"/>
        <end position="152"/>
    </location>
</feature>
<feature type="compositionally biased region" description="Basic residues" evidence="1">
    <location>
        <begin position="197"/>
        <end position="211"/>
    </location>
</feature>
<evidence type="ECO:0000313" key="3">
    <source>
        <dbReference type="Proteomes" id="UP000284403"/>
    </source>
</evidence>
<comment type="caution">
    <text evidence="2">The sequence shown here is derived from an EMBL/GenBank/DDBJ whole genome shotgun (WGS) entry which is preliminary data.</text>
</comment>
<dbReference type="EMBL" id="MKKU01000081">
    <property type="protein sequence ID" value="RNF25604.1"/>
    <property type="molecule type" value="Genomic_DNA"/>
</dbReference>
<accession>A0A422Q6N0</accession>
<evidence type="ECO:0000256" key="1">
    <source>
        <dbReference type="SAM" id="MobiDB-lite"/>
    </source>
</evidence>
<dbReference type="GeneID" id="40315711"/>
<feature type="region of interest" description="Disordered" evidence="1">
    <location>
        <begin position="363"/>
        <end position="435"/>
    </location>
</feature>
<keyword evidence="3" id="KW-1185">Reference proteome</keyword>
<dbReference type="Proteomes" id="UP000284403">
    <property type="component" value="Unassembled WGS sequence"/>
</dbReference>
<feature type="compositionally biased region" description="Polar residues" evidence="1">
    <location>
        <begin position="136"/>
        <end position="145"/>
    </location>
</feature>
<gene>
    <name evidence="2" type="ORF">Tco025E_02100</name>
</gene>
<proteinExistence type="predicted"/>
<evidence type="ECO:0000313" key="2">
    <source>
        <dbReference type="EMBL" id="RNF25604.1"/>
    </source>
</evidence>
<dbReference type="AlphaFoldDB" id="A0A422Q6N0"/>
<feature type="compositionally biased region" description="Basic and acidic residues" evidence="1">
    <location>
        <begin position="520"/>
        <end position="534"/>
    </location>
</feature>
<organism evidence="2 3">
    <name type="scientific">Trypanosoma conorhini</name>
    <dbReference type="NCBI Taxonomy" id="83891"/>
    <lineage>
        <taxon>Eukaryota</taxon>
        <taxon>Discoba</taxon>
        <taxon>Euglenozoa</taxon>
        <taxon>Kinetoplastea</taxon>
        <taxon>Metakinetoplastina</taxon>
        <taxon>Trypanosomatida</taxon>
        <taxon>Trypanosomatidae</taxon>
        <taxon>Trypanosoma</taxon>
    </lineage>
</organism>
<feature type="region of interest" description="Disordered" evidence="1">
    <location>
        <begin position="499"/>
        <end position="534"/>
    </location>
</feature>
<feature type="region of interest" description="Disordered" evidence="1">
    <location>
        <begin position="39"/>
        <end position="89"/>
    </location>
</feature>
<feature type="compositionally biased region" description="Low complexity" evidence="1">
    <location>
        <begin position="212"/>
        <end position="233"/>
    </location>
</feature>
<feature type="region of interest" description="Disordered" evidence="1">
    <location>
        <begin position="568"/>
        <end position="622"/>
    </location>
</feature>
<name>A0A422Q6N0_9TRYP</name>
<feature type="compositionally biased region" description="Basic and acidic residues" evidence="1">
    <location>
        <begin position="62"/>
        <end position="79"/>
    </location>
</feature>
<dbReference type="OrthoDB" id="250024at2759"/>
<dbReference type="RefSeq" id="XP_029230810.1">
    <property type="nucleotide sequence ID" value="XM_029369035.1"/>
</dbReference>
<feature type="compositionally biased region" description="Basic residues" evidence="1">
    <location>
        <begin position="611"/>
        <end position="622"/>
    </location>
</feature>
<protein>
    <submittedName>
        <fullName evidence="2">Uncharacterized protein</fullName>
    </submittedName>
</protein>
<reference evidence="2 3" key="1">
    <citation type="journal article" date="2018" name="BMC Genomics">
        <title>Genomic comparison of Trypanosoma conorhini and Trypanosoma rangeli to Trypanosoma cruzi strains of high and low virulence.</title>
        <authorList>
            <person name="Bradwell K.R."/>
            <person name="Koparde V.N."/>
            <person name="Matveyev A.V."/>
            <person name="Serrano M.G."/>
            <person name="Alves J.M."/>
            <person name="Parikh H."/>
            <person name="Huang B."/>
            <person name="Lee V."/>
            <person name="Espinosa-Alvarez O."/>
            <person name="Ortiz P.A."/>
            <person name="Costa-Martins A.G."/>
            <person name="Teixeira M.M."/>
            <person name="Buck G.A."/>
        </authorList>
    </citation>
    <scope>NUCLEOTIDE SEQUENCE [LARGE SCALE GENOMIC DNA]</scope>
    <source>
        <strain evidence="2 3">025E</strain>
    </source>
</reference>
<sequence>MLCTRVPALPIVSLVVRGCSLFARGVRWGRDVHVAPAAGRTAQVPREARRGARAGGGVAQPSDRDTAASMQKEAREQQAHQHVPRRRTVRRQAVGGALRALAELDANTHEAKCSTPSQGQRRQSHDWGGAQLMPPHQSTEAQPATKNACKRSPRSVTPLASCAITVVSLSASDRDEDALSEDARGDGCSSVAQGAMHARRPAGAARRKGFKGKLLPSNLASPPSLSPASLPPRVRVRPGRPQQGRKRESLTEEELGAFAALAAADEDDEDDEDDDGDIGGYEDESVVVCPFRLLGSCLKGQHTQRELLSNHTIHSHLMSLAGLVHELRTEQRITERECQQLHMKVESQRMTIERLERCALSQAAASGASPHPEVATPHEAGSAAPQKRAGGGAESRRAPGSALSPAEGRPVAVAPETGPSDASTSHVKGGSLVQRVRRRASVNALALVSSETQTANNAGGLLADKEERTRTAKRMAEEIGTPTELSRTALDAFSLNETSRASVSAATTHVGGGRQLSSPKRRENTVRGQKEIHEGAAGDASPITVVGSQQDEVSSNDEVVLTMACSVHPPVDPTRLPSPGEGRAGSSNSLVRKRQERQSGANGNGTTGWSIKKRLYSFRHPH</sequence>
<feature type="region of interest" description="Disordered" evidence="1">
    <location>
        <begin position="172"/>
        <end position="253"/>
    </location>
</feature>